<dbReference type="EC" id="3.1.6.6" evidence="9"/>
<dbReference type="InterPro" id="IPR035874">
    <property type="entry name" value="IDS"/>
</dbReference>
<dbReference type="SUPFAM" id="SSF53649">
    <property type="entry name" value="Alkaline phosphatase-like"/>
    <property type="match status" value="1"/>
</dbReference>
<evidence type="ECO:0000256" key="7">
    <source>
        <dbReference type="SAM" id="SignalP"/>
    </source>
</evidence>
<name>A0A517P7D4_9PLAN</name>
<evidence type="ECO:0000259" key="8">
    <source>
        <dbReference type="Pfam" id="PF00884"/>
    </source>
</evidence>
<comment type="cofactor">
    <cofactor evidence="1">
        <name>Ca(2+)</name>
        <dbReference type="ChEBI" id="CHEBI:29108"/>
    </cofactor>
</comment>
<keyword evidence="10" id="KW-1185">Reference proteome</keyword>
<feature type="signal peptide" evidence="7">
    <location>
        <begin position="1"/>
        <end position="28"/>
    </location>
</feature>
<proteinExistence type="inferred from homology"/>
<evidence type="ECO:0000256" key="6">
    <source>
        <dbReference type="ARBA" id="ARBA00022837"/>
    </source>
</evidence>
<dbReference type="EMBL" id="CP036265">
    <property type="protein sequence ID" value="QDT15289.1"/>
    <property type="molecule type" value="Genomic_DNA"/>
</dbReference>
<gene>
    <name evidence="9" type="primary">betC_5</name>
    <name evidence="9" type="ORF">CA12_13720</name>
</gene>
<keyword evidence="5 9" id="KW-0378">Hydrolase</keyword>
<keyword evidence="6" id="KW-0106">Calcium</keyword>
<keyword evidence="3" id="KW-0479">Metal-binding</keyword>
<dbReference type="PROSITE" id="PS00149">
    <property type="entry name" value="SULFATASE_2"/>
    <property type="match status" value="1"/>
</dbReference>
<evidence type="ECO:0000256" key="5">
    <source>
        <dbReference type="ARBA" id="ARBA00022801"/>
    </source>
</evidence>
<dbReference type="RefSeq" id="WP_145358100.1">
    <property type="nucleotide sequence ID" value="NZ_CP036265.1"/>
</dbReference>
<evidence type="ECO:0000256" key="1">
    <source>
        <dbReference type="ARBA" id="ARBA00001913"/>
    </source>
</evidence>
<reference evidence="9 10" key="1">
    <citation type="submission" date="2019-02" db="EMBL/GenBank/DDBJ databases">
        <title>Deep-cultivation of Planctomycetes and their phenomic and genomic characterization uncovers novel biology.</title>
        <authorList>
            <person name="Wiegand S."/>
            <person name="Jogler M."/>
            <person name="Boedeker C."/>
            <person name="Pinto D."/>
            <person name="Vollmers J."/>
            <person name="Rivas-Marin E."/>
            <person name="Kohn T."/>
            <person name="Peeters S.H."/>
            <person name="Heuer A."/>
            <person name="Rast P."/>
            <person name="Oberbeckmann S."/>
            <person name="Bunk B."/>
            <person name="Jeske O."/>
            <person name="Meyerdierks A."/>
            <person name="Storesund J.E."/>
            <person name="Kallscheuer N."/>
            <person name="Luecker S."/>
            <person name="Lage O.M."/>
            <person name="Pohl T."/>
            <person name="Merkel B.J."/>
            <person name="Hornburger P."/>
            <person name="Mueller R.-W."/>
            <person name="Bruemmer F."/>
            <person name="Labrenz M."/>
            <person name="Spormann A.M."/>
            <person name="Op den Camp H."/>
            <person name="Overmann J."/>
            <person name="Amann R."/>
            <person name="Jetten M.S.M."/>
            <person name="Mascher T."/>
            <person name="Medema M.H."/>
            <person name="Devos D.P."/>
            <person name="Kaster A.-K."/>
            <person name="Ovreas L."/>
            <person name="Rohde M."/>
            <person name="Galperin M.Y."/>
            <person name="Jogler C."/>
        </authorList>
    </citation>
    <scope>NUCLEOTIDE SEQUENCE [LARGE SCALE GENOMIC DNA]</scope>
    <source>
        <strain evidence="9 10">CA12</strain>
    </source>
</reference>
<evidence type="ECO:0000256" key="2">
    <source>
        <dbReference type="ARBA" id="ARBA00008779"/>
    </source>
</evidence>
<dbReference type="Pfam" id="PF00884">
    <property type="entry name" value="Sulfatase"/>
    <property type="match status" value="1"/>
</dbReference>
<dbReference type="AlphaFoldDB" id="A0A517P7D4"/>
<comment type="similarity">
    <text evidence="2">Belongs to the sulfatase family.</text>
</comment>
<protein>
    <submittedName>
        <fullName evidence="9">Choline-sulfatase</fullName>
        <ecNumber evidence="9">3.1.6.6</ecNumber>
    </submittedName>
</protein>
<evidence type="ECO:0000256" key="3">
    <source>
        <dbReference type="ARBA" id="ARBA00022723"/>
    </source>
</evidence>
<feature type="domain" description="Sulfatase N-terminal" evidence="8">
    <location>
        <begin position="36"/>
        <end position="382"/>
    </location>
</feature>
<dbReference type="PANTHER" id="PTHR45953:SF1">
    <property type="entry name" value="IDURONATE 2-SULFATASE"/>
    <property type="match status" value="1"/>
</dbReference>
<evidence type="ECO:0000256" key="4">
    <source>
        <dbReference type="ARBA" id="ARBA00022729"/>
    </source>
</evidence>
<dbReference type="GO" id="GO:0047753">
    <property type="term" value="F:choline-sulfatase activity"/>
    <property type="evidence" value="ECO:0007669"/>
    <property type="project" value="UniProtKB-EC"/>
</dbReference>
<dbReference type="CDD" id="cd16030">
    <property type="entry name" value="iduronate-2-sulfatase"/>
    <property type="match status" value="1"/>
</dbReference>
<dbReference type="GO" id="GO:0004423">
    <property type="term" value="F:iduronate-2-sulfatase activity"/>
    <property type="evidence" value="ECO:0007669"/>
    <property type="project" value="InterPro"/>
</dbReference>
<dbReference type="Gene3D" id="3.40.720.10">
    <property type="entry name" value="Alkaline Phosphatase, subunit A"/>
    <property type="match status" value="1"/>
</dbReference>
<dbReference type="GO" id="GO:0005737">
    <property type="term" value="C:cytoplasm"/>
    <property type="evidence" value="ECO:0007669"/>
    <property type="project" value="TreeGrafter"/>
</dbReference>
<accession>A0A517P7D4</accession>
<dbReference type="InterPro" id="IPR024607">
    <property type="entry name" value="Sulfatase_CS"/>
</dbReference>
<dbReference type="KEGG" id="acaf:CA12_13720"/>
<evidence type="ECO:0000313" key="10">
    <source>
        <dbReference type="Proteomes" id="UP000318741"/>
    </source>
</evidence>
<organism evidence="9 10">
    <name type="scientific">Alienimonas californiensis</name>
    <dbReference type="NCBI Taxonomy" id="2527989"/>
    <lineage>
        <taxon>Bacteria</taxon>
        <taxon>Pseudomonadati</taxon>
        <taxon>Planctomycetota</taxon>
        <taxon>Planctomycetia</taxon>
        <taxon>Planctomycetales</taxon>
        <taxon>Planctomycetaceae</taxon>
        <taxon>Alienimonas</taxon>
    </lineage>
</organism>
<sequence precursor="true">MSLHAFLPRLTAALAPLLLAASAPGADAPGSPPERPNVLLICADDLTSCLDEPGVVTPNLDRLRERSVTFERAYCQYPLCNPSRSSMLSGLRPDTTGIYGNGTPIREAVPDVVTLPQLFKKNGYFTARVGKIYHYGNPGDIGTDSLDDPESWNRVINPAGRDKAEEGLIVNYTPKRGLGSSLSVLEAAGTDLEQTDGLVAVGAEALMTEHLNKNPGKPFFIAAGFFRPHCPYVAPKAHFEPYPQGSVTVPPFDGQPAGVPDAAVSNIKPYPWYGVTKEQADDSKRAYYASVTFLDANVGRLLDALDEAGQTENTIVVFWSDHGYHLGEKGLFKKQSLYERAARAPMTIAAPGVTDTGAGAGGTCERPVEFVDLYPTLADLAGLGDQAPERLEGVSLVPLLKNPAADWDRPAFTQTQRNRKYGGMGYSVRNARWRFTRWGDGSTELYDHSADPDEDRNLAADPQHAGTAKELAALLDGYGK</sequence>
<dbReference type="OrthoDB" id="9782218at2"/>
<feature type="chain" id="PRO_5021716227" evidence="7">
    <location>
        <begin position="29"/>
        <end position="480"/>
    </location>
</feature>
<evidence type="ECO:0000313" key="9">
    <source>
        <dbReference type="EMBL" id="QDT15289.1"/>
    </source>
</evidence>
<dbReference type="InterPro" id="IPR017850">
    <property type="entry name" value="Alkaline_phosphatase_core_sf"/>
</dbReference>
<dbReference type="Proteomes" id="UP000318741">
    <property type="component" value="Chromosome"/>
</dbReference>
<keyword evidence="4 7" id="KW-0732">Signal</keyword>
<dbReference type="InterPro" id="IPR000917">
    <property type="entry name" value="Sulfatase_N"/>
</dbReference>
<dbReference type="PANTHER" id="PTHR45953">
    <property type="entry name" value="IDURONATE 2-SULFATASE"/>
    <property type="match status" value="1"/>
</dbReference>
<dbReference type="GO" id="GO:0046872">
    <property type="term" value="F:metal ion binding"/>
    <property type="evidence" value="ECO:0007669"/>
    <property type="project" value="UniProtKB-KW"/>
</dbReference>